<dbReference type="PROSITE" id="PS50850">
    <property type="entry name" value="MFS"/>
    <property type="match status" value="1"/>
</dbReference>
<dbReference type="GO" id="GO:0015144">
    <property type="term" value="F:carbohydrate transmembrane transporter activity"/>
    <property type="evidence" value="ECO:0007669"/>
    <property type="project" value="InterPro"/>
</dbReference>
<comment type="similarity">
    <text evidence="2">Belongs to the major facilitator superfamily. Sugar transporter (TC 2.A.1.1) family.</text>
</comment>
<evidence type="ECO:0000256" key="4">
    <source>
        <dbReference type="ARBA" id="ARBA00022692"/>
    </source>
</evidence>
<feature type="transmembrane region" description="Helical" evidence="7">
    <location>
        <begin position="274"/>
        <end position="293"/>
    </location>
</feature>
<accession>A0A9Q0K573</accession>
<keyword evidence="5 7" id="KW-1133">Transmembrane helix</keyword>
<dbReference type="InterPro" id="IPR045262">
    <property type="entry name" value="STP/PLT_plant"/>
</dbReference>
<keyword evidence="10" id="KW-1185">Reference proteome</keyword>
<feature type="transmembrane region" description="Helical" evidence="7">
    <location>
        <begin position="305"/>
        <end position="326"/>
    </location>
</feature>
<dbReference type="InterPro" id="IPR020846">
    <property type="entry name" value="MFS_dom"/>
</dbReference>
<feature type="transmembrane region" description="Helical" evidence="7">
    <location>
        <begin position="74"/>
        <end position="97"/>
    </location>
</feature>
<comment type="caution">
    <text evidence="9">The sequence shown here is derived from an EMBL/GenBank/DDBJ whole genome shotgun (WGS) entry which is preliminary data.</text>
</comment>
<keyword evidence="6 7" id="KW-0472">Membrane</keyword>
<dbReference type="InterPro" id="IPR005828">
    <property type="entry name" value="MFS_sugar_transport-like"/>
</dbReference>
<feature type="domain" description="Major facilitator superfamily (MFS) profile" evidence="8">
    <location>
        <begin position="1"/>
        <end position="379"/>
    </location>
</feature>
<evidence type="ECO:0000256" key="2">
    <source>
        <dbReference type="ARBA" id="ARBA00010992"/>
    </source>
</evidence>
<sequence>MGEAIVGENAGHGPLEVFQKKGDIGVMSGASIFISEDLHISDVQVEILVGIRNLYSLIGSATAGSTLDWIGHRYTIVFAIVIFFIGSLMMGFAMNYAFLMVRRFVAGVTVGFALMITSVYTAEVSPASCRGFLSSLPEIFINVGILLGYVSNFAFSRLSLYLSWCFMLGQLGDAKQVLKKTSDSEKEAELRLAEIKEAAKIPSECNDEIVLVPKHSHGEGVWRELLVSPTPSVRRVMIAAFGIHLFQQSTGIDAVVLYSPRIFGKAGITSKNQLLGATVAVGLVKTFFILVSASIMDKIGPRPLLLSSVGGMIISLLFLGFGLTMVDTHPNEKLTQGKSLEEIEGLFGGFNWKDTGRGTSVLGEEGITNGDVQLSSSKS</sequence>
<dbReference type="OrthoDB" id="6339427at2759"/>
<dbReference type="PANTHER" id="PTHR23500:SF424">
    <property type="entry name" value="POLYOL TRANSPORTER 5"/>
    <property type="match status" value="1"/>
</dbReference>
<dbReference type="SUPFAM" id="SSF103473">
    <property type="entry name" value="MFS general substrate transporter"/>
    <property type="match status" value="1"/>
</dbReference>
<dbReference type="InterPro" id="IPR005829">
    <property type="entry name" value="Sugar_transporter_CS"/>
</dbReference>
<keyword evidence="4 7" id="KW-0812">Transmembrane</keyword>
<dbReference type="GO" id="GO:0016020">
    <property type="term" value="C:membrane"/>
    <property type="evidence" value="ECO:0007669"/>
    <property type="project" value="UniProtKB-SubCell"/>
</dbReference>
<dbReference type="EMBL" id="JAMYWD010000008">
    <property type="protein sequence ID" value="KAJ4962420.1"/>
    <property type="molecule type" value="Genomic_DNA"/>
</dbReference>
<dbReference type="Proteomes" id="UP001141806">
    <property type="component" value="Unassembled WGS sequence"/>
</dbReference>
<name>A0A9Q0K573_9MAGN</name>
<protein>
    <recommendedName>
        <fullName evidence="8">Major facilitator superfamily (MFS) profile domain-containing protein</fullName>
    </recommendedName>
</protein>
<evidence type="ECO:0000256" key="5">
    <source>
        <dbReference type="ARBA" id="ARBA00022989"/>
    </source>
</evidence>
<dbReference type="AlphaFoldDB" id="A0A9Q0K573"/>
<reference evidence="9" key="1">
    <citation type="journal article" date="2023" name="Plant J.">
        <title>The genome of the king protea, Protea cynaroides.</title>
        <authorList>
            <person name="Chang J."/>
            <person name="Duong T.A."/>
            <person name="Schoeman C."/>
            <person name="Ma X."/>
            <person name="Roodt D."/>
            <person name="Barker N."/>
            <person name="Li Z."/>
            <person name="Van de Peer Y."/>
            <person name="Mizrachi E."/>
        </authorList>
    </citation>
    <scope>NUCLEOTIDE SEQUENCE</scope>
    <source>
        <tissue evidence="9">Young leaves</tissue>
    </source>
</reference>
<keyword evidence="3" id="KW-0813">Transport</keyword>
<gene>
    <name evidence="9" type="ORF">NE237_022359</name>
</gene>
<proteinExistence type="inferred from homology"/>
<evidence type="ECO:0000256" key="3">
    <source>
        <dbReference type="ARBA" id="ARBA00022448"/>
    </source>
</evidence>
<dbReference type="Gene3D" id="1.20.1250.20">
    <property type="entry name" value="MFS general substrate transporter like domains"/>
    <property type="match status" value="1"/>
</dbReference>
<feature type="transmembrane region" description="Helical" evidence="7">
    <location>
        <begin position="104"/>
        <end position="120"/>
    </location>
</feature>
<dbReference type="Pfam" id="PF00083">
    <property type="entry name" value="Sugar_tr"/>
    <property type="match status" value="1"/>
</dbReference>
<dbReference type="InterPro" id="IPR036259">
    <property type="entry name" value="MFS_trans_sf"/>
</dbReference>
<evidence type="ECO:0000313" key="10">
    <source>
        <dbReference type="Proteomes" id="UP001141806"/>
    </source>
</evidence>
<evidence type="ECO:0000256" key="1">
    <source>
        <dbReference type="ARBA" id="ARBA00004141"/>
    </source>
</evidence>
<dbReference type="PROSITE" id="PS00217">
    <property type="entry name" value="SUGAR_TRANSPORT_2"/>
    <property type="match status" value="1"/>
</dbReference>
<evidence type="ECO:0000256" key="6">
    <source>
        <dbReference type="ARBA" id="ARBA00023136"/>
    </source>
</evidence>
<dbReference type="PANTHER" id="PTHR23500">
    <property type="entry name" value="SOLUTE CARRIER FAMILY 2, FACILITATED GLUCOSE TRANSPORTER"/>
    <property type="match status" value="1"/>
</dbReference>
<evidence type="ECO:0000259" key="8">
    <source>
        <dbReference type="PROSITE" id="PS50850"/>
    </source>
</evidence>
<evidence type="ECO:0000256" key="7">
    <source>
        <dbReference type="SAM" id="Phobius"/>
    </source>
</evidence>
<comment type="subcellular location">
    <subcellularLocation>
        <location evidence="1">Membrane</location>
        <topology evidence="1">Multi-pass membrane protein</topology>
    </subcellularLocation>
</comment>
<organism evidence="9 10">
    <name type="scientific">Protea cynaroides</name>
    <dbReference type="NCBI Taxonomy" id="273540"/>
    <lineage>
        <taxon>Eukaryota</taxon>
        <taxon>Viridiplantae</taxon>
        <taxon>Streptophyta</taxon>
        <taxon>Embryophyta</taxon>
        <taxon>Tracheophyta</taxon>
        <taxon>Spermatophyta</taxon>
        <taxon>Magnoliopsida</taxon>
        <taxon>Proteales</taxon>
        <taxon>Proteaceae</taxon>
        <taxon>Protea</taxon>
    </lineage>
</organism>
<feature type="transmembrane region" description="Helical" evidence="7">
    <location>
        <begin position="140"/>
        <end position="160"/>
    </location>
</feature>
<evidence type="ECO:0000313" key="9">
    <source>
        <dbReference type="EMBL" id="KAJ4962420.1"/>
    </source>
</evidence>